<dbReference type="InterPro" id="IPR041698">
    <property type="entry name" value="Methyltransf_25"/>
</dbReference>
<protein>
    <recommendedName>
        <fullName evidence="1">Methyltransferase domain-containing protein</fullName>
    </recommendedName>
</protein>
<dbReference type="EMBL" id="LJVE01000062">
    <property type="protein sequence ID" value="KPL14184.1"/>
    <property type="molecule type" value="Genomic_DNA"/>
</dbReference>
<organism evidence="2 3">
    <name type="scientific">candidate division WOR_3 bacterium SM1_77</name>
    <dbReference type="NCBI Taxonomy" id="1703778"/>
    <lineage>
        <taxon>Bacteria</taxon>
        <taxon>Bacteria division WOR-3</taxon>
    </lineage>
</organism>
<accession>A0A0S8JX93</accession>
<dbReference type="InterPro" id="IPR029063">
    <property type="entry name" value="SAM-dependent_MTases_sf"/>
</dbReference>
<dbReference type="SUPFAM" id="SSF53335">
    <property type="entry name" value="S-adenosyl-L-methionine-dependent methyltransferases"/>
    <property type="match status" value="1"/>
</dbReference>
<reference evidence="2 3" key="1">
    <citation type="journal article" date="2015" name="Microbiome">
        <title>Genomic resolution of linkages in carbon, nitrogen, and sulfur cycling among widespread estuary sediment bacteria.</title>
        <authorList>
            <person name="Baker B.J."/>
            <person name="Lazar C.S."/>
            <person name="Teske A.P."/>
            <person name="Dick G.J."/>
        </authorList>
    </citation>
    <scope>NUCLEOTIDE SEQUENCE [LARGE SCALE GENOMIC DNA]</scope>
    <source>
        <strain evidence="2">SM1_77</strain>
    </source>
</reference>
<dbReference type="Pfam" id="PF13649">
    <property type="entry name" value="Methyltransf_25"/>
    <property type="match status" value="1"/>
</dbReference>
<name>A0A0S8JX93_UNCW3</name>
<dbReference type="AlphaFoldDB" id="A0A0S8JX93"/>
<dbReference type="PANTHER" id="PTHR43591">
    <property type="entry name" value="METHYLTRANSFERASE"/>
    <property type="match status" value="1"/>
</dbReference>
<evidence type="ECO:0000259" key="1">
    <source>
        <dbReference type="Pfam" id="PF13649"/>
    </source>
</evidence>
<feature type="domain" description="Methyltransferase" evidence="1">
    <location>
        <begin position="54"/>
        <end position="142"/>
    </location>
</feature>
<dbReference type="Gene3D" id="3.40.50.150">
    <property type="entry name" value="Vaccinia Virus protein VP39"/>
    <property type="match status" value="1"/>
</dbReference>
<sequence>MNRKKDKTSKRFRFYNELASLYDFICTPENRKRDVVVLKKIIKRHLKSNGKRLLDVACGTGLEDRYLKKGFGVTGLDLNNGVLRIARKRNPEVTYLRGDMRDFRLNVTYDVITCFDAMCCLQDYKELRKTLNNFHRHLNPGGLLIFYIDPVFLKEHNKQDTIIISRKTRNNKTIILSEVYHRHRNGIKGYAAYLIIEANRARFELDTFETLGFFEVRRIRKILKHMDLRAHLYNAGDTTTFSLEKYDGRNSFPVFACEKPLSLY</sequence>
<evidence type="ECO:0000313" key="3">
    <source>
        <dbReference type="Proteomes" id="UP000050975"/>
    </source>
</evidence>
<gene>
    <name evidence="2" type="ORF">AMJ74_03900</name>
</gene>
<dbReference type="Gene3D" id="2.20.130.10">
    <property type="entry name" value="CAC2371-like domains"/>
    <property type="match status" value="1"/>
</dbReference>
<dbReference type="PANTHER" id="PTHR43591:SF110">
    <property type="entry name" value="RHODANESE DOMAIN-CONTAINING PROTEIN"/>
    <property type="match status" value="1"/>
</dbReference>
<dbReference type="CDD" id="cd02440">
    <property type="entry name" value="AdoMet_MTases"/>
    <property type="match status" value="1"/>
</dbReference>
<evidence type="ECO:0000313" key="2">
    <source>
        <dbReference type="EMBL" id="KPL14184.1"/>
    </source>
</evidence>
<dbReference type="Proteomes" id="UP000050975">
    <property type="component" value="Unassembled WGS sequence"/>
</dbReference>
<proteinExistence type="predicted"/>
<comment type="caution">
    <text evidence="2">The sequence shown here is derived from an EMBL/GenBank/DDBJ whole genome shotgun (WGS) entry which is preliminary data.</text>
</comment>